<feature type="transmembrane region" description="Helical" evidence="6">
    <location>
        <begin position="48"/>
        <end position="70"/>
    </location>
</feature>
<comment type="subcellular location">
    <subcellularLocation>
        <location evidence="1">Cell membrane</location>
        <topology evidence="1">Multi-pass membrane protein</topology>
    </subcellularLocation>
</comment>
<feature type="transmembrane region" description="Helical" evidence="6">
    <location>
        <begin position="77"/>
        <end position="97"/>
    </location>
</feature>
<name>A0ABU2WTH5_9ACTN</name>
<dbReference type="InterPro" id="IPR011701">
    <property type="entry name" value="MFS"/>
</dbReference>
<protein>
    <submittedName>
        <fullName evidence="7">MFS transporter</fullName>
    </submittedName>
</protein>
<keyword evidence="5 6" id="KW-0472">Membrane</keyword>
<reference evidence="7" key="1">
    <citation type="submission" date="2023-09" db="EMBL/GenBank/DDBJ databases">
        <title>30 novel species of actinomycetes from the DSMZ collection.</title>
        <authorList>
            <person name="Nouioui I."/>
        </authorList>
    </citation>
    <scope>NUCLEOTIDE SEQUENCE</scope>
    <source>
        <strain evidence="7">DSM 115977</strain>
    </source>
</reference>
<keyword evidence="2" id="KW-1003">Cell membrane</keyword>
<gene>
    <name evidence="7" type="ORF">RM555_09525</name>
</gene>
<keyword evidence="4 6" id="KW-1133">Transmembrane helix</keyword>
<evidence type="ECO:0000256" key="6">
    <source>
        <dbReference type="SAM" id="Phobius"/>
    </source>
</evidence>
<evidence type="ECO:0000256" key="5">
    <source>
        <dbReference type="ARBA" id="ARBA00023136"/>
    </source>
</evidence>
<evidence type="ECO:0000256" key="3">
    <source>
        <dbReference type="ARBA" id="ARBA00022692"/>
    </source>
</evidence>
<feature type="transmembrane region" description="Helical" evidence="6">
    <location>
        <begin position="213"/>
        <end position="235"/>
    </location>
</feature>
<dbReference type="PANTHER" id="PTHR23513:SF11">
    <property type="entry name" value="STAPHYLOFERRIN A TRANSPORTER"/>
    <property type="match status" value="1"/>
</dbReference>
<feature type="transmembrane region" description="Helical" evidence="6">
    <location>
        <begin position="377"/>
        <end position="396"/>
    </location>
</feature>
<keyword evidence="8" id="KW-1185">Reference proteome</keyword>
<evidence type="ECO:0000313" key="8">
    <source>
        <dbReference type="Proteomes" id="UP001180973"/>
    </source>
</evidence>
<dbReference type="PANTHER" id="PTHR23513">
    <property type="entry name" value="INTEGRAL MEMBRANE EFFLUX PROTEIN-RELATED"/>
    <property type="match status" value="1"/>
</dbReference>
<feature type="transmembrane region" description="Helical" evidence="6">
    <location>
        <begin position="12"/>
        <end position="36"/>
    </location>
</feature>
<feature type="transmembrane region" description="Helical" evidence="6">
    <location>
        <begin position="174"/>
        <end position="193"/>
    </location>
</feature>
<feature type="transmembrane region" description="Helical" evidence="6">
    <location>
        <begin position="255"/>
        <end position="277"/>
    </location>
</feature>
<dbReference type="SUPFAM" id="SSF103473">
    <property type="entry name" value="MFS general substrate transporter"/>
    <property type="match status" value="1"/>
</dbReference>
<feature type="transmembrane region" description="Helical" evidence="6">
    <location>
        <begin position="103"/>
        <end position="122"/>
    </location>
</feature>
<comment type="caution">
    <text evidence="7">The sequence shown here is derived from an EMBL/GenBank/DDBJ whole genome shotgun (WGS) entry which is preliminary data.</text>
</comment>
<accession>A0ABU2WTH5</accession>
<keyword evidence="3 6" id="KW-0812">Transmembrane</keyword>
<organism evidence="7 8">
    <name type="scientific">Micromonospora reichwaldensis</name>
    <dbReference type="NCBI Taxonomy" id="3075516"/>
    <lineage>
        <taxon>Bacteria</taxon>
        <taxon>Bacillati</taxon>
        <taxon>Actinomycetota</taxon>
        <taxon>Actinomycetes</taxon>
        <taxon>Micromonosporales</taxon>
        <taxon>Micromonosporaceae</taxon>
        <taxon>Micromonospora</taxon>
    </lineage>
</organism>
<dbReference type="Proteomes" id="UP001180973">
    <property type="component" value="Unassembled WGS sequence"/>
</dbReference>
<dbReference type="InterPro" id="IPR036259">
    <property type="entry name" value="MFS_trans_sf"/>
</dbReference>
<evidence type="ECO:0000256" key="4">
    <source>
        <dbReference type="ARBA" id="ARBA00022989"/>
    </source>
</evidence>
<proteinExistence type="predicted"/>
<sequence length="416" mass="42695">MPATEEPPARPLRLVIAAHAVSTYGSFLNMVALGLFTLEITGSAVSTGIFMAVRLCAGVLMGLVAGTLVSRYARARLMIGGDLLSAGALVLLVAMPSAAQPTMLHALAVLLGGSQTLWVVALRSGLPALVGPDDLARANANLVAARSVAMLLGFGSAGILVTLFGYHAAFLLDATSFALSALLLAAVRAWRVVGRPAGPPAKGSRRGAGLRRLLPSVAPVILAMIAVRSVDAFGSASHNVGLPVYANLAWPDAPAAFAALFTTPWAVGSLVAGRWYARRAAGTSRPGSPRAFGVATCAMSLLFVLAFAGPPIWLVAVLALAAGMADGYAEISYTTRLQTVEPSRLPQLMGLASTAQNAGFGIGMIVSAFALDRLTPLPVVALAHGLALAAAGAFLISHARTPAHRPHRTQEVEVAP</sequence>
<dbReference type="EMBL" id="JAVRFL010000009">
    <property type="protein sequence ID" value="MDT0529230.1"/>
    <property type="molecule type" value="Genomic_DNA"/>
</dbReference>
<dbReference type="Gene3D" id="1.20.1250.20">
    <property type="entry name" value="MFS general substrate transporter like domains"/>
    <property type="match status" value="1"/>
</dbReference>
<evidence type="ECO:0000256" key="1">
    <source>
        <dbReference type="ARBA" id="ARBA00004651"/>
    </source>
</evidence>
<dbReference type="RefSeq" id="WP_311411400.1">
    <property type="nucleotide sequence ID" value="NZ_JAVRFL010000009.1"/>
</dbReference>
<dbReference type="Pfam" id="PF07690">
    <property type="entry name" value="MFS_1"/>
    <property type="match status" value="1"/>
</dbReference>
<evidence type="ECO:0000256" key="2">
    <source>
        <dbReference type="ARBA" id="ARBA00022475"/>
    </source>
</evidence>
<feature type="transmembrane region" description="Helical" evidence="6">
    <location>
        <begin position="143"/>
        <end position="168"/>
    </location>
</feature>
<dbReference type="CDD" id="cd06173">
    <property type="entry name" value="MFS_MefA_like"/>
    <property type="match status" value="1"/>
</dbReference>
<evidence type="ECO:0000313" key="7">
    <source>
        <dbReference type="EMBL" id="MDT0529230.1"/>
    </source>
</evidence>